<accession>A0A495J278</accession>
<dbReference type="Pfam" id="PF08245">
    <property type="entry name" value="Mur_ligase_M"/>
    <property type="match status" value="1"/>
</dbReference>
<dbReference type="Pfam" id="PF01225">
    <property type="entry name" value="Mur_ligase"/>
    <property type="match status" value="1"/>
</dbReference>
<dbReference type="SUPFAM" id="SSF53244">
    <property type="entry name" value="MurD-like peptide ligases, peptide-binding domain"/>
    <property type="match status" value="1"/>
</dbReference>
<dbReference type="RefSeq" id="WP_121198612.1">
    <property type="nucleotide sequence ID" value="NZ_RBKU01000001.1"/>
</dbReference>
<dbReference type="SUPFAM" id="SSF53623">
    <property type="entry name" value="MurD-like peptide ligases, catalytic domain"/>
    <property type="match status" value="1"/>
</dbReference>
<dbReference type="AlphaFoldDB" id="A0A495J278"/>
<dbReference type="PANTHER" id="PTHR43445:SF5">
    <property type="entry name" value="UDP-N-ACETYLMURAMATE--L-ALANYL-GAMMA-D-GLUTAMYL-MESO-2,6-DIAMINOHEPTANDIOATE LIGASE"/>
    <property type="match status" value="1"/>
</dbReference>
<proteinExistence type="predicted"/>
<dbReference type="SUPFAM" id="SSF51984">
    <property type="entry name" value="MurCD N-terminal domain"/>
    <property type="match status" value="1"/>
</dbReference>
<feature type="domain" description="Mur ligase central" evidence="2">
    <location>
        <begin position="108"/>
        <end position="281"/>
    </location>
</feature>
<dbReference type="GO" id="GO:0005524">
    <property type="term" value="F:ATP binding"/>
    <property type="evidence" value="ECO:0007669"/>
    <property type="project" value="InterPro"/>
</dbReference>
<keyword evidence="3" id="KW-0436">Ligase</keyword>
<feature type="domain" description="Mur ligase N-terminal catalytic" evidence="1">
    <location>
        <begin position="3"/>
        <end position="98"/>
    </location>
</feature>
<name>A0A495J278_9SPHI</name>
<dbReference type="PANTHER" id="PTHR43445">
    <property type="entry name" value="UDP-N-ACETYLMURAMATE--L-ALANINE LIGASE-RELATED"/>
    <property type="match status" value="1"/>
</dbReference>
<dbReference type="Gene3D" id="3.90.190.20">
    <property type="entry name" value="Mur ligase, C-terminal domain"/>
    <property type="match status" value="1"/>
</dbReference>
<dbReference type="Gene3D" id="3.40.1190.10">
    <property type="entry name" value="Mur-like, catalytic domain"/>
    <property type="match status" value="1"/>
</dbReference>
<evidence type="ECO:0000259" key="2">
    <source>
        <dbReference type="Pfam" id="PF08245"/>
    </source>
</evidence>
<dbReference type="InterPro" id="IPR013221">
    <property type="entry name" value="Mur_ligase_cen"/>
</dbReference>
<dbReference type="GO" id="GO:0016881">
    <property type="term" value="F:acid-amino acid ligase activity"/>
    <property type="evidence" value="ECO:0007669"/>
    <property type="project" value="InterPro"/>
</dbReference>
<dbReference type="Gene3D" id="3.40.50.720">
    <property type="entry name" value="NAD(P)-binding Rossmann-like Domain"/>
    <property type="match status" value="1"/>
</dbReference>
<organism evidence="3 4">
    <name type="scientific">Mucilaginibacter gracilis</name>
    <dbReference type="NCBI Taxonomy" id="423350"/>
    <lineage>
        <taxon>Bacteria</taxon>
        <taxon>Pseudomonadati</taxon>
        <taxon>Bacteroidota</taxon>
        <taxon>Sphingobacteriia</taxon>
        <taxon>Sphingobacteriales</taxon>
        <taxon>Sphingobacteriaceae</taxon>
        <taxon>Mucilaginibacter</taxon>
    </lineage>
</organism>
<gene>
    <name evidence="3" type="ORF">BDD43_3277</name>
</gene>
<dbReference type="InterPro" id="IPR036565">
    <property type="entry name" value="Mur-like_cat_sf"/>
</dbReference>
<sequence>MIVHFIAIGGSAMHNLAIALHKKGFIVSGSDDVLFEPSVSRLAGQGILPAAQGWYPEKVTADIDAIILGMHARVDNPELLKAQHLGLKIYSYPEYIYEQSKNKIRVVVGGSHGKTTITSMILHALKCAKRDFDYLVGAQLAGFDTMVRLTNDAPVIVIEGDEYLASPIDRRPKFHLYKANIAVLSGIAWDHINVFPTFENYTEQFSLFLDTIQPGGTVIYSETDHVLKAVVTENKSEIKKVPYHLPQFEIDNGITQIIYSGNKYALQVFGQHNLLNIEAAKLICLELGIIEADFYSYITTFTGAARRLEVLAKTETGNIYKDFAHSPSKLTATINAVKTQFPNRKLIALIELHTFSSLNKNFLSEYAGTMDMADEAIVFIDEHTFKQKNIEPYPVEILKQAFAKNDMLVFNKTDNLLTFLENVDLHNTNLLLMSSGNFGGLNLNVLTQKLLKKAAQI</sequence>
<dbReference type="InterPro" id="IPR000713">
    <property type="entry name" value="Mur_ligase_N"/>
</dbReference>
<protein>
    <submittedName>
        <fullName evidence="3">UDP-N-acetylmuramate: L-alanyl-gamma-D-glutamyl-meso-diaminopimelate ligase</fullName>
    </submittedName>
</protein>
<dbReference type="EMBL" id="RBKU01000001">
    <property type="protein sequence ID" value="RKR83076.1"/>
    <property type="molecule type" value="Genomic_DNA"/>
</dbReference>
<reference evidence="3 4" key="1">
    <citation type="submission" date="2018-10" db="EMBL/GenBank/DDBJ databases">
        <title>Genomic Encyclopedia of Archaeal and Bacterial Type Strains, Phase II (KMG-II): from individual species to whole genera.</title>
        <authorList>
            <person name="Goeker M."/>
        </authorList>
    </citation>
    <scope>NUCLEOTIDE SEQUENCE [LARGE SCALE GENOMIC DNA]</scope>
    <source>
        <strain evidence="3 4">DSM 18602</strain>
    </source>
</reference>
<dbReference type="InterPro" id="IPR050061">
    <property type="entry name" value="MurCDEF_pg_biosynth"/>
</dbReference>
<comment type="caution">
    <text evidence="3">The sequence shown here is derived from an EMBL/GenBank/DDBJ whole genome shotgun (WGS) entry which is preliminary data.</text>
</comment>
<keyword evidence="4" id="KW-1185">Reference proteome</keyword>
<dbReference type="InterPro" id="IPR036615">
    <property type="entry name" value="Mur_ligase_C_dom_sf"/>
</dbReference>
<dbReference type="Proteomes" id="UP000268007">
    <property type="component" value="Unassembled WGS sequence"/>
</dbReference>
<evidence type="ECO:0000313" key="4">
    <source>
        <dbReference type="Proteomes" id="UP000268007"/>
    </source>
</evidence>
<dbReference type="OrthoDB" id="9804126at2"/>
<evidence type="ECO:0000259" key="1">
    <source>
        <dbReference type="Pfam" id="PF01225"/>
    </source>
</evidence>
<evidence type="ECO:0000313" key="3">
    <source>
        <dbReference type="EMBL" id="RKR83076.1"/>
    </source>
</evidence>